<reference evidence="2 3" key="1">
    <citation type="journal article" date="2018" name="J. Allergy Clin. Immunol.">
        <title>High-quality assembly of Dermatophagoides pteronyssinus genome and transcriptome reveals a wide range of novel allergens.</title>
        <authorList>
            <person name="Liu X.Y."/>
            <person name="Yang K.Y."/>
            <person name="Wang M.Q."/>
            <person name="Kwok J.S."/>
            <person name="Zeng X."/>
            <person name="Yang Z."/>
            <person name="Xiao X.J."/>
            <person name="Lau C.P."/>
            <person name="Li Y."/>
            <person name="Huang Z.M."/>
            <person name="Ba J.G."/>
            <person name="Yim A.K."/>
            <person name="Ouyang C.Y."/>
            <person name="Ngai S.M."/>
            <person name="Chan T.F."/>
            <person name="Leung E.L."/>
            <person name="Liu L."/>
            <person name="Liu Z.G."/>
            <person name="Tsui S.K."/>
        </authorList>
    </citation>
    <scope>NUCLEOTIDE SEQUENCE [LARGE SCALE GENOMIC DNA]</scope>
    <source>
        <strain evidence="2">Derp</strain>
    </source>
</reference>
<dbReference type="EMBL" id="NJHN03000128">
    <property type="protein sequence ID" value="KAH9412791.1"/>
    <property type="molecule type" value="Genomic_DNA"/>
</dbReference>
<accession>A0ABQ8IR37</accession>
<proteinExistence type="predicted"/>
<keyword evidence="1" id="KW-0812">Transmembrane</keyword>
<feature type="transmembrane region" description="Helical" evidence="1">
    <location>
        <begin position="52"/>
        <end position="69"/>
    </location>
</feature>
<comment type="caution">
    <text evidence="2">The sequence shown here is derived from an EMBL/GenBank/DDBJ whole genome shotgun (WGS) entry which is preliminary data.</text>
</comment>
<keyword evidence="3" id="KW-1185">Reference proteome</keyword>
<reference evidence="2 3" key="2">
    <citation type="journal article" date="2022" name="Mol. Biol. Evol.">
        <title>Comparative Genomics Reveals Insights into the Divergent Evolution of Astigmatic Mites and Household Pest Adaptations.</title>
        <authorList>
            <person name="Xiong Q."/>
            <person name="Wan A.T."/>
            <person name="Liu X."/>
            <person name="Fung C.S."/>
            <person name="Xiao X."/>
            <person name="Malainual N."/>
            <person name="Hou J."/>
            <person name="Wang L."/>
            <person name="Wang M."/>
            <person name="Yang K.Y."/>
            <person name="Cui Y."/>
            <person name="Leung E.L."/>
            <person name="Nong W."/>
            <person name="Shin S.K."/>
            <person name="Au S.W."/>
            <person name="Jeong K.Y."/>
            <person name="Chew F.T."/>
            <person name="Hui J.H."/>
            <person name="Leung T.F."/>
            <person name="Tungtrongchitr A."/>
            <person name="Zhong N."/>
            <person name="Liu Z."/>
            <person name="Tsui S.K."/>
        </authorList>
    </citation>
    <scope>NUCLEOTIDE SEQUENCE [LARGE SCALE GENOMIC DNA]</scope>
    <source>
        <strain evidence="2">Derp</strain>
    </source>
</reference>
<keyword evidence="1" id="KW-1133">Transmembrane helix</keyword>
<keyword evidence="1" id="KW-0472">Membrane</keyword>
<dbReference type="Proteomes" id="UP000887458">
    <property type="component" value="Unassembled WGS sequence"/>
</dbReference>
<evidence type="ECO:0000313" key="2">
    <source>
        <dbReference type="EMBL" id="KAH9412791.1"/>
    </source>
</evidence>
<sequence length="93" mass="11376">MCNNNNNTTQQQKKKLYRNIVLMLNRMQSNDNYNIRNDNNRYFVDVDDYFDYYWIISFLIIVVCYGRCLRFDHGQPKCGINKMIFLEKFPNKE</sequence>
<protein>
    <submittedName>
        <fullName evidence="2">Uncharacterized protein</fullName>
    </submittedName>
</protein>
<evidence type="ECO:0000256" key="1">
    <source>
        <dbReference type="SAM" id="Phobius"/>
    </source>
</evidence>
<evidence type="ECO:0000313" key="3">
    <source>
        <dbReference type="Proteomes" id="UP000887458"/>
    </source>
</evidence>
<gene>
    <name evidence="2" type="ORF">DERP_009773</name>
</gene>
<name>A0ABQ8IR37_DERPT</name>
<organism evidence="2 3">
    <name type="scientific">Dermatophagoides pteronyssinus</name>
    <name type="common">European house dust mite</name>
    <dbReference type="NCBI Taxonomy" id="6956"/>
    <lineage>
        <taxon>Eukaryota</taxon>
        <taxon>Metazoa</taxon>
        <taxon>Ecdysozoa</taxon>
        <taxon>Arthropoda</taxon>
        <taxon>Chelicerata</taxon>
        <taxon>Arachnida</taxon>
        <taxon>Acari</taxon>
        <taxon>Acariformes</taxon>
        <taxon>Sarcoptiformes</taxon>
        <taxon>Astigmata</taxon>
        <taxon>Psoroptidia</taxon>
        <taxon>Analgoidea</taxon>
        <taxon>Pyroglyphidae</taxon>
        <taxon>Dermatophagoidinae</taxon>
        <taxon>Dermatophagoides</taxon>
    </lineage>
</organism>